<protein>
    <submittedName>
        <fullName evidence="3">DUF2007 domain-containing protein</fullName>
    </submittedName>
</protein>
<evidence type="ECO:0000256" key="1">
    <source>
        <dbReference type="SAM" id="Phobius"/>
    </source>
</evidence>
<dbReference type="KEGG" id="qdo:H9Q78_12035"/>
<keyword evidence="1" id="KW-0812">Transmembrane</keyword>
<dbReference type="RefSeq" id="WP_249301971.1">
    <property type="nucleotide sequence ID" value="NZ_CP060634.1"/>
</dbReference>
<evidence type="ECO:0000259" key="2">
    <source>
        <dbReference type="Pfam" id="PF09413"/>
    </source>
</evidence>
<organism evidence="3 4">
    <name type="scientific">Qiania dongpingensis</name>
    <dbReference type="NCBI Taxonomy" id="2763669"/>
    <lineage>
        <taxon>Bacteria</taxon>
        <taxon>Bacillati</taxon>
        <taxon>Bacillota</taxon>
        <taxon>Clostridia</taxon>
        <taxon>Lachnospirales</taxon>
        <taxon>Lachnospiraceae</taxon>
        <taxon>Qiania</taxon>
    </lineage>
</organism>
<accession>A0A7G9G2X9</accession>
<feature type="domain" description="DUF2007" evidence="2">
    <location>
        <begin position="7"/>
        <end position="69"/>
    </location>
</feature>
<gene>
    <name evidence="3" type="ORF">H9Q78_12035</name>
</gene>
<reference evidence="3 4" key="1">
    <citation type="submission" date="2020-08" db="EMBL/GenBank/DDBJ databases">
        <authorList>
            <person name="Liu C."/>
            <person name="Sun Q."/>
        </authorList>
    </citation>
    <scope>NUCLEOTIDE SEQUENCE [LARGE SCALE GENOMIC DNA]</scope>
    <source>
        <strain evidence="3 4">NSJ-38</strain>
    </source>
</reference>
<dbReference type="EMBL" id="CP060634">
    <property type="protein sequence ID" value="QNM05161.1"/>
    <property type="molecule type" value="Genomic_DNA"/>
</dbReference>
<evidence type="ECO:0000313" key="4">
    <source>
        <dbReference type="Proteomes" id="UP000515823"/>
    </source>
</evidence>
<name>A0A7G9G2X9_9FIRM</name>
<keyword evidence="1" id="KW-0472">Membrane</keyword>
<dbReference type="Pfam" id="PF09413">
    <property type="entry name" value="DUF2007"/>
    <property type="match status" value="1"/>
</dbReference>
<dbReference type="InterPro" id="IPR018551">
    <property type="entry name" value="DUF2007"/>
</dbReference>
<keyword evidence="1" id="KW-1133">Transmembrane helix</keyword>
<dbReference type="AlphaFoldDB" id="A0A7G9G2X9"/>
<sequence length="110" mass="11829">MEGQELVMLVSAAGRTEAEQILQVLKENGIPAVRKGGVMDVYMGNSITGEEILVSRENLDTAKKILEGFQPISTNSGGGRRAYSKGQKTIGWILLAVVVVLCVVIPILFL</sequence>
<dbReference type="Proteomes" id="UP000515823">
    <property type="component" value="Chromosome"/>
</dbReference>
<proteinExistence type="predicted"/>
<evidence type="ECO:0000313" key="3">
    <source>
        <dbReference type="EMBL" id="QNM05161.1"/>
    </source>
</evidence>
<keyword evidence="4" id="KW-1185">Reference proteome</keyword>
<feature type="transmembrane region" description="Helical" evidence="1">
    <location>
        <begin position="90"/>
        <end position="109"/>
    </location>
</feature>